<dbReference type="GO" id="GO:0003690">
    <property type="term" value="F:double-stranded DNA binding"/>
    <property type="evidence" value="ECO:0007669"/>
    <property type="project" value="TreeGrafter"/>
</dbReference>
<dbReference type="GO" id="GO:0006303">
    <property type="term" value="P:double-strand break repair via nonhomologous end joining"/>
    <property type="evidence" value="ECO:0007669"/>
    <property type="project" value="TreeGrafter"/>
</dbReference>
<dbReference type="InterPro" id="IPR041426">
    <property type="entry name" value="Mos1_HTH"/>
</dbReference>
<dbReference type="GO" id="GO:0005634">
    <property type="term" value="C:nucleus"/>
    <property type="evidence" value="ECO:0007669"/>
    <property type="project" value="TreeGrafter"/>
</dbReference>
<dbReference type="InterPro" id="IPR036388">
    <property type="entry name" value="WH-like_DNA-bd_sf"/>
</dbReference>
<dbReference type="GO" id="GO:0044547">
    <property type="term" value="F:DNA topoisomerase binding"/>
    <property type="evidence" value="ECO:0007669"/>
    <property type="project" value="TreeGrafter"/>
</dbReference>
<feature type="non-terminal residue" evidence="2">
    <location>
        <position position="87"/>
    </location>
</feature>
<protein>
    <recommendedName>
        <fullName evidence="1">Mos1 transposase HTH domain-containing protein</fullName>
    </recommendedName>
</protein>
<dbReference type="Gene3D" id="1.10.10.10">
    <property type="entry name" value="Winged helix-like DNA-binding domain superfamily/Winged helix DNA-binding domain"/>
    <property type="match status" value="1"/>
</dbReference>
<dbReference type="PANTHER" id="PTHR46060:SF2">
    <property type="entry name" value="HISTONE-LYSINE N-METHYLTRANSFERASE SETMAR"/>
    <property type="match status" value="1"/>
</dbReference>
<organism evidence="3">
    <name type="scientific">Harpegnathos saltator</name>
    <name type="common">Jerdon's jumping ant</name>
    <dbReference type="NCBI Taxonomy" id="610380"/>
    <lineage>
        <taxon>Eukaryota</taxon>
        <taxon>Metazoa</taxon>
        <taxon>Ecdysozoa</taxon>
        <taxon>Arthropoda</taxon>
        <taxon>Hexapoda</taxon>
        <taxon>Insecta</taxon>
        <taxon>Pterygota</taxon>
        <taxon>Neoptera</taxon>
        <taxon>Endopterygota</taxon>
        <taxon>Hymenoptera</taxon>
        <taxon>Apocrita</taxon>
        <taxon>Aculeata</taxon>
        <taxon>Formicoidea</taxon>
        <taxon>Formicidae</taxon>
        <taxon>Ponerinae</taxon>
        <taxon>Ponerini</taxon>
        <taxon>Harpegnathos</taxon>
    </lineage>
</organism>
<dbReference type="GO" id="GO:0035861">
    <property type="term" value="C:site of double-strand break"/>
    <property type="evidence" value="ECO:0007669"/>
    <property type="project" value="TreeGrafter"/>
</dbReference>
<dbReference type="EMBL" id="GL452324">
    <property type="protein sequence ID" value="EFN77463.1"/>
    <property type="molecule type" value="Genomic_DNA"/>
</dbReference>
<dbReference type="Proteomes" id="UP000008237">
    <property type="component" value="Unassembled WGS sequence"/>
</dbReference>
<gene>
    <name evidence="2" type="ORF">EAI_12768</name>
</gene>
<evidence type="ECO:0000313" key="3">
    <source>
        <dbReference type="Proteomes" id="UP000008237"/>
    </source>
</evidence>
<dbReference type="GO" id="GO:0000014">
    <property type="term" value="F:single-stranded DNA endodeoxyribonuclease activity"/>
    <property type="evidence" value="ECO:0007669"/>
    <property type="project" value="TreeGrafter"/>
</dbReference>
<dbReference type="GO" id="GO:0044774">
    <property type="term" value="P:mitotic DNA integrity checkpoint signaling"/>
    <property type="evidence" value="ECO:0007669"/>
    <property type="project" value="TreeGrafter"/>
</dbReference>
<accession>E2C3L8</accession>
<dbReference type="GO" id="GO:0000729">
    <property type="term" value="P:DNA double-strand break processing"/>
    <property type="evidence" value="ECO:0007669"/>
    <property type="project" value="TreeGrafter"/>
</dbReference>
<dbReference type="Gene3D" id="1.10.10.1450">
    <property type="match status" value="1"/>
</dbReference>
<dbReference type="PANTHER" id="PTHR46060">
    <property type="entry name" value="MARINER MOS1 TRANSPOSASE-LIKE PROTEIN"/>
    <property type="match status" value="1"/>
</dbReference>
<name>E2C3L8_HARSA</name>
<dbReference type="Pfam" id="PF17906">
    <property type="entry name" value="HTH_48"/>
    <property type="match status" value="1"/>
</dbReference>
<reference evidence="2 3" key="1">
    <citation type="journal article" date="2010" name="Science">
        <title>Genomic comparison of the ants Camponotus floridanus and Harpegnathos saltator.</title>
        <authorList>
            <person name="Bonasio R."/>
            <person name="Zhang G."/>
            <person name="Ye C."/>
            <person name="Mutti N.S."/>
            <person name="Fang X."/>
            <person name="Qin N."/>
            <person name="Donahue G."/>
            <person name="Yang P."/>
            <person name="Li Q."/>
            <person name="Li C."/>
            <person name="Zhang P."/>
            <person name="Huang Z."/>
            <person name="Berger S.L."/>
            <person name="Reinberg D."/>
            <person name="Wang J."/>
            <person name="Liebig J."/>
        </authorList>
    </citation>
    <scope>NUCLEOTIDE SEQUENCE [LARGE SCALE GENOMIC DNA]</scope>
    <source>
        <strain evidence="2 3">R22 G/1</strain>
    </source>
</reference>
<dbReference type="GO" id="GO:0003697">
    <property type="term" value="F:single-stranded DNA binding"/>
    <property type="evidence" value="ECO:0007669"/>
    <property type="project" value="TreeGrafter"/>
</dbReference>
<evidence type="ECO:0000313" key="2">
    <source>
        <dbReference type="EMBL" id="EFN77463.1"/>
    </source>
</evidence>
<dbReference type="InParanoid" id="E2C3L8"/>
<dbReference type="GO" id="GO:0031297">
    <property type="term" value="P:replication fork processing"/>
    <property type="evidence" value="ECO:0007669"/>
    <property type="project" value="TreeGrafter"/>
</dbReference>
<dbReference type="AlphaFoldDB" id="E2C3L8"/>
<dbReference type="GO" id="GO:0015074">
    <property type="term" value="P:DNA integration"/>
    <property type="evidence" value="ECO:0007669"/>
    <property type="project" value="TreeGrafter"/>
</dbReference>
<feature type="non-terminal residue" evidence="2">
    <location>
        <position position="1"/>
    </location>
</feature>
<dbReference type="GO" id="GO:0046975">
    <property type="term" value="F:histone H3K36 methyltransferase activity"/>
    <property type="evidence" value="ECO:0007669"/>
    <property type="project" value="TreeGrafter"/>
</dbReference>
<keyword evidence="3" id="KW-1185">Reference proteome</keyword>
<feature type="domain" description="Mos1 transposase HTH" evidence="1">
    <location>
        <begin position="1"/>
        <end position="44"/>
    </location>
</feature>
<dbReference type="GO" id="GO:0042800">
    <property type="term" value="F:histone H3K4 methyltransferase activity"/>
    <property type="evidence" value="ECO:0007669"/>
    <property type="project" value="TreeGrafter"/>
</dbReference>
<evidence type="ECO:0000259" key="1">
    <source>
        <dbReference type="Pfam" id="PF17906"/>
    </source>
</evidence>
<sequence length="87" mass="10153">KEYLRGILLHYFFQKESAVEAHRILVETYGDHALSETTCRDWFKNNDFDVEDKERSGAPKKFEDEELEALLDEDPCQTQNELAESLG</sequence>
<proteinExistence type="predicted"/>
<dbReference type="InterPro" id="IPR052709">
    <property type="entry name" value="Transposase-MT_Hybrid"/>
</dbReference>
<dbReference type="GO" id="GO:0000793">
    <property type="term" value="C:condensed chromosome"/>
    <property type="evidence" value="ECO:0007669"/>
    <property type="project" value="TreeGrafter"/>
</dbReference>